<feature type="compositionally biased region" description="Low complexity" evidence="2">
    <location>
        <begin position="282"/>
        <end position="292"/>
    </location>
</feature>
<feature type="region of interest" description="Disordered" evidence="2">
    <location>
        <begin position="74"/>
        <end position="132"/>
    </location>
</feature>
<evidence type="ECO:0000256" key="1">
    <source>
        <dbReference type="SAM" id="Coils"/>
    </source>
</evidence>
<feature type="region of interest" description="Disordered" evidence="2">
    <location>
        <begin position="1"/>
        <end position="46"/>
    </location>
</feature>
<keyword evidence="4" id="KW-1185">Reference proteome</keyword>
<dbReference type="AlphaFoldDB" id="A0A9X0DMK3"/>
<gene>
    <name evidence="3" type="ORF">OCU04_002431</name>
</gene>
<keyword evidence="1" id="KW-0175">Coiled coil</keyword>
<dbReference type="EMBL" id="JAPEIS010000002">
    <property type="protein sequence ID" value="KAJ8068734.1"/>
    <property type="molecule type" value="Genomic_DNA"/>
</dbReference>
<evidence type="ECO:0000256" key="2">
    <source>
        <dbReference type="SAM" id="MobiDB-lite"/>
    </source>
</evidence>
<feature type="compositionally biased region" description="Polar residues" evidence="2">
    <location>
        <begin position="1"/>
        <end position="10"/>
    </location>
</feature>
<sequence length="463" mass="51450">MKSTSPNPESFSRKRFSDDEEDYLPPSKRQANGFHQRYDVPASQQSRFSVVAASLSSAEIARLNKACASQLEAGRERRVTQLKSVSQLNEDVKTQMSSASPNEYKNDLCNTSLPPPPRVPASAESVRNKRHLPWESVTPALAGDDAEHQKQPPQNSLFGQNSALLMEPCHMHNPNSRNLFDIQSPSILSRDPAFPIGGRGISVDLNGTEDQITEPLDMFSRTPPYRVGNSVENEEDIHSMFNNPASDRQVEDFANCSDTDSVTLTEEAPVPSIEGSADNDSDSSNGLDGYLSNSVDRDVDEPLNIAEQMDDMNEQVADMQNVVRENHKSITILNIQTSDQTQQIVSLFGTVGRLRNQAQNQADEASRLRGEITGLKDETAGLARRNMKLVDLVIRLTEQVIHHDQQLTELGRGRVSELEHGASINKDEVAGLKDEVARLKDEVLKLERDALRKEVEELRKTRA</sequence>
<feature type="compositionally biased region" description="Polar residues" evidence="2">
    <location>
        <begin position="81"/>
        <end position="112"/>
    </location>
</feature>
<evidence type="ECO:0000313" key="4">
    <source>
        <dbReference type="Proteomes" id="UP001152300"/>
    </source>
</evidence>
<organism evidence="3 4">
    <name type="scientific">Sclerotinia nivalis</name>
    <dbReference type="NCBI Taxonomy" id="352851"/>
    <lineage>
        <taxon>Eukaryota</taxon>
        <taxon>Fungi</taxon>
        <taxon>Dikarya</taxon>
        <taxon>Ascomycota</taxon>
        <taxon>Pezizomycotina</taxon>
        <taxon>Leotiomycetes</taxon>
        <taxon>Helotiales</taxon>
        <taxon>Sclerotiniaceae</taxon>
        <taxon>Sclerotinia</taxon>
    </lineage>
</organism>
<dbReference type="OrthoDB" id="3532490at2759"/>
<proteinExistence type="predicted"/>
<feature type="coiled-coil region" evidence="1">
    <location>
        <begin position="351"/>
        <end position="378"/>
    </location>
</feature>
<comment type="caution">
    <text evidence="3">The sequence shown here is derived from an EMBL/GenBank/DDBJ whole genome shotgun (WGS) entry which is preliminary data.</text>
</comment>
<dbReference type="Gene3D" id="1.20.5.300">
    <property type="match status" value="1"/>
</dbReference>
<protein>
    <submittedName>
        <fullName evidence="3">Uncharacterized protein</fullName>
    </submittedName>
</protein>
<evidence type="ECO:0000313" key="3">
    <source>
        <dbReference type="EMBL" id="KAJ8068734.1"/>
    </source>
</evidence>
<feature type="coiled-coil region" evidence="1">
    <location>
        <begin position="422"/>
        <end position="461"/>
    </location>
</feature>
<name>A0A9X0DMK3_9HELO</name>
<reference evidence="3" key="1">
    <citation type="submission" date="2022-11" db="EMBL/GenBank/DDBJ databases">
        <title>Genome Resource of Sclerotinia nivalis Strain SnTB1, a Plant Pathogen Isolated from American Ginseng.</title>
        <authorList>
            <person name="Fan S."/>
        </authorList>
    </citation>
    <scope>NUCLEOTIDE SEQUENCE</scope>
    <source>
        <strain evidence="3">SnTB1</strain>
    </source>
</reference>
<accession>A0A9X0DMK3</accession>
<feature type="region of interest" description="Disordered" evidence="2">
    <location>
        <begin position="263"/>
        <end position="297"/>
    </location>
</feature>
<dbReference type="Proteomes" id="UP001152300">
    <property type="component" value="Unassembled WGS sequence"/>
</dbReference>